<sequence>MSRRMTGLMERKIVDPKLREWIMPKFSTTTETDTTIYAIIMMCAMKKYFDSRFGLRCGIPQVTLEGTKGDWESILLRIEKLKEYGDDASNLYKLLHPVISDSPDNLDFWNQVAHIDSQGSGFCVFDSEDSRISPADTLETQDSYVIDGVEYPRVETEDIPLGYGEVDVGLNDNSEIVKTIMVVGLLLRGGI</sequence>
<name>A0A2A9NAM9_9AGAR</name>
<dbReference type="PANTHER" id="PTHR31252:SF11">
    <property type="entry name" value="DUF4419 DOMAIN-CONTAINING PROTEIN"/>
    <property type="match status" value="1"/>
</dbReference>
<evidence type="ECO:0000313" key="1">
    <source>
        <dbReference type="EMBL" id="PFH48075.1"/>
    </source>
</evidence>
<dbReference type="OrthoDB" id="9978173at2759"/>
<dbReference type="EMBL" id="KZ302078">
    <property type="protein sequence ID" value="PFH48075.1"/>
    <property type="molecule type" value="Genomic_DNA"/>
</dbReference>
<dbReference type="AlphaFoldDB" id="A0A2A9NAM9"/>
<protein>
    <submittedName>
        <fullName evidence="1">Uncharacterized protein</fullName>
    </submittedName>
</protein>
<keyword evidence="2" id="KW-1185">Reference proteome</keyword>
<proteinExistence type="predicted"/>
<dbReference type="STRING" id="703135.A0A2A9NAM9"/>
<evidence type="ECO:0000313" key="2">
    <source>
        <dbReference type="Proteomes" id="UP000242287"/>
    </source>
</evidence>
<organism evidence="1 2">
    <name type="scientific">Amanita thiersii Skay4041</name>
    <dbReference type="NCBI Taxonomy" id="703135"/>
    <lineage>
        <taxon>Eukaryota</taxon>
        <taxon>Fungi</taxon>
        <taxon>Dikarya</taxon>
        <taxon>Basidiomycota</taxon>
        <taxon>Agaricomycotina</taxon>
        <taxon>Agaricomycetes</taxon>
        <taxon>Agaricomycetidae</taxon>
        <taxon>Agaricales</taxon>
        <taxon>Pluteineae</taxon>
        <taxon>Amanitaceae</taxon>
        <taxon>Amanita</taxon>
    </lineage>
</organism>
<dbReference type="PANTHER" id="PTHR31252">
    <property type="entry name" value="DUF4419 DOMAIN-CONTAINING PROTEIN"/>
    <property type="match status" value="1"/>
</dbReference>
<reference evidence="1 2" key="1">
    <citation type="submission" date="2014-02" db="EMBL/GenBank/DDBJ databases">
        <title>Transposable element dynamics among asymbiotic and ectomycorrhizal Amanita fungi.</title>
        <authorList>
            <consortium name="DOE Joint Genome Institute"/>
            <person name="Hess J."/>
            <person name="Skrede I."/>
            <person name="Wolfe B."/>
            <person name="LaButti K."/>
            <person name="Ohm R.A."/>
            <person name="Grigoriev I.V."/>
            <person name="Pringle A."/>
        </authorList>
    </citation>
    <scope>NUCLEOTIDE SEQUENCE [LARGE SCALE GENOMIC DNA]</scope>
    <source>
        <strain evidence="1 2">SKay4041</strain>
    </source>
</reference>
<accession>A0A2A9NAM9</accession>
<dbReference type="Proteomes" id="UP000242287">
    <property type="component" value="Unassembled WGS sequence"/>
</dbReference>
<gene>
    <name evidence="1" type="ORF">AMATHDRAFT_49825</name>
</gene>
<dbReference type="InterPro" id="IPR025533">
    <property type="entry name" value="DUF4419"/>
</dbReference>
<dbReference type="Pfam" id="PF14388">
    <property type="entry name" value="DUF4419"/>
    <property type="match status" value="1"/>
</dbReference>